<reference evidence="3 4" key="1">
    <citation type="submission" date="2014-11" db="EMBL/GenBank/DDBJ databases">
        <title>Genome sequence of Microbacterium mangrovi MUSC 115(T).</title>
        <authorList>
            <person name="Lee L.-H."/>
        </authorList>
    </citation>
    <scope>NUCLEOTIDE SEQUENCE [LARGE SCALE GENOMIC DNA]</scope>
    <source>
        <strain evidence="3 4">MUSC 115</strain>
    </source>
</reference>
<dbReference type="Proteomes" id="UP000031030">
    <property type="component" value="Unassembled WGS sequence"/>
</dbReference>
<dbReference type="EMBL" id="JTDK01000010">
    <property type="protein sequence ID" value="KHK97372.1"/>
    <property type="molecule type" value="Genomic_DNA"/>
</dbReference>
<feature type="compositionally biased region" description="Basic and acidic residues" evidence="1">
    <location>
        <begin position="143"/>
        <end position="168"/>
    </location>
</feature>
<feature type="transmembrane region" description="Helical" evidence="2">
    <location>
        <begin position="6"/>
        <end position="23"/>
    </location>
</feature>
<keyword evidence="2" id="KW-0472">Membrane</keyword>
<protein>
    <recommendedName>
        <fullName evidence="5">Preprotein translocase subunit YajC</fullName>
    </recommendedName>
</protein>
<dbReference type="AlphaFoldDB" id="A0A0B2A745"/>
<organism evidence="3 4">
    <name type="scientific">Microbacterium mangrovi</name>
    <dbReference type="NCBI Taxonomy" id="1348253"/>
    <lineage>
        <taxon>Bacteria</taxon>
        <taxon>Bacillati</taxon>
        <taxon>Actinomycetota</taxon>
        <taxon>Actinomycetes</taxon>
        <taxon>Micrococcales</taxon>
        <taxon>Microbacteriaceae</taxon>
        <taxon>Microbacterium</taxon>
    </lineage>
</organism>
<keyword evidence="2" id="KW-1133">Transmembrane helix</keyword>
<keyword evidence="4" id="KW-1185">Reference proteome</keyword>
<evidence type="ECO:0000313" key="4">
    <source>
        <dbReference type="Proteomes" id="UP000031030"/>
    </source>
</evidence>
<keyword evidence="2" id="KW-0812">Transmembrane</keyword>
<evidence type="ECO:0000256" key="2">
    <source>
        <dbReference type="SAM" id="Phobius"/>
    </source>
</evidence>
<gene>
    <name evidence="3" type="ORF">LK09_11310</name>
</gene>
<comment type="caution">
    <text evidence="3">The sequence shown here is derived from an EMBL/GenBank/DDBJ whole genome shotgun (WGS) entry which is preliminary data.</text>
</comment>
<accession>A0A0B2A745</accession>
<dbReference type="InterPro" id="IPR003849">
    <property type="entry name" value="Preprotein_translocase_YajC"/>
</dbReference>
<dbReference type="RefSeq" id="WP_039399322.1">
    <property type="nucleotide sequence ID" value="NZ_JTDK01000010.1"/>
</dbReference>
<evidence type="ECO:0000256" key="1">
    <source>
        <dbReference type="SAM" id="MobiDB-lite"/>
    </source>
</evidence>
<feature type="region of interest" description="Disordered" evidence="1">
    <location>
        <begin position="115"/>
        <end position="168"/>
    </location>
</feature>
<name>A0A0B2A745_9MICO</name>
<evidence type="ECO:0000313" key="3">
    <source>
        <dbReference type="EMBL" id="KHK97372.1"/>
    </source>
</evidence>
<proteinExistence type="predicted"/>
<sequence length="168" mass="18648">MAQFFSQYGLIIILAVLLIFMFWSSRRRQAKQKLEQEAKARQTVPGAEVLLQGGLYGTIVSYNPDNLDEPAIIELTDGVHIRVHSQAILRVVTPTEFEAHEHDSVSPEAEAAIEIPDHDDITPEAIAPELAKGEETPSAPHIETADETAKRLADEQRQADQKKDDPEA</sequence>
<dbReference type="OrthoDB" id="3267178at2"/>
<evidence type="ECO:0008006" key="5">
    <source>
        <dbReference type="Google" id="ProtNLM"/>
    </source>
</evidence>
<dbReference type="STRING" id="1348253.LK09_11310"/>
<dbReference type="SMART" id="SM01323">
    <property type="entry name" value="YajC"/>
    <property type="match status" value="1"/>
</dbReference>
<dbReference type="Pfam" id="PF02699">
    <property type="entry name" value="YajC"/>
    <property type="match status" value="1"/>
</dbReference>